<evidence type="ECO:0000256" key="5">
    <source>
        <dbReference type="ARBA" id="ARBA00049957"/>
    </source>
</evidence>
<keyword evidence="1" id="KW-0540">Nuclease</keyword>
<dbReference type="GO" id="GO:0033567">
    <property type="term" value="P:DNA replication, Okazaki fragment processing"/>
    <property type="evidence" value="ECO:0007669"/>
    <property type="project" value="InterPro"/>
</dbReference>
<dbReference type="CDD" id="cd09898">
    <property type="entry name" value="H3TH_53EXO"/>
    <property type="match status" value="1"/>
</dbReference>
<keyword evidence="2" id="KW-0378">Hydrolase</keyword>
<feature type="domain" description="5'-3' exonuclease" evidence="7">
    <location>
        <begin position="1"/>
        <end position="271"/>
    </location>
</feature>
<gene>
    <name evidence="8" type="ORF">EK0264_18380</name>
</gene>
<reference evidence="8 9" key="1">
    <citation type="journal article" date="2018" name="Int. J. Syst. Evol. Microbiol.">
        <title>Epidermidibacterium keratini gen. nov., sp. nov., a member of the family Sporichthyaceae, isolated from keratin epidermis.</title>
        <authorList>
            <person name="Lee D.G."/>
            <person name="Trujillo M.E."/>
            <person name="Kang S."/>
            <person name="Nam J.J."/>
            <person name="Kim Y.J."/>
        </authorList>
    </citation>
    <scope>NUCLEOTIDE SEQUENCE [LARGE SCALE GENOMIC DNA]</scope>
    <source>
        <strain evidence="8 9">EPI-7</strain>
    </source>
</reference>
<dbReference type="GO" id="GO:0017108">
    <property type="term" value="F:5'-flap endonuclease activity"/>
    <property type="evidence" value="ECO:0007669"/>
    <property type="project" value="InterPro"/>
</dbReference>
<dbReference type="InterPro" id="IPR020045">
    <property type="entry name" value="DNA_polI_H3TH"/>
</dbReference>
<keyword evidence="9" id="KW-1185">Reference proteome</keyword>
<dbReference type="OrthoDB" id="9806424at2"/>
<dbReference type="Gene3D" id="3.40.50.1010">
    <property type="entry name" value="5'-nuclease"/>
    <property type="match status" value="1"/>
</dbReference>
<comment type="function">
    <text evidence="5">5'-3' exonuclease acting preferentially on double-stranded DNA.</text>
</comment>
<evidence type="ECO:0000256" key="3">
    <source>
        <dbReference type="ARBA" id="ARBA00022839"/>
    </source>
</evidence>
<dbReference type="Pfam" id="PF02739">
    <property type="entry name" value="5_3_exonuc_N"/>
    <property type="match status" value="1"/>
</dbReference>
<name>A0A7L4YUJ4_9ACTN</name>
<dbReference type="SUPFAM" id="SSF88723">
    <property type="entry name" value="PIN domain-like"/>
    <property type="match status" value="1"/>
</dbReference>
<evidence type="ECO:0000256" key="6">
    <source>
        <dbReference type="ARBA" id="ARBA00050026"/>
    </source>
</evidence>
<dbReference type="InterPro" id="IPR002421">
    <property type="entry name" value="5-3_exonuclease"/>
</dbReference>
<protein>
    <recommendedName>
        <fullName evidence="6">5'-3' exonuclease</fullName>
    </recommendedName>
</protein>
<dbReference type="EMBL" id="CP047156">
    <property type="protein sequence ID" value="QHC02553.1"/>
    <property type="molecule type" value="Genomic_DNA"/>
</dbReference>
<dbReference type="Pfam" id="PF01367">
    <property type="entry name" value="5_3_exonuc"/>
    <property type="match status" value="1"/>
</dbReference>
<dbReference type="InterPro" id="IPR020046">
    <property type="entry name" value="5-3_exonucl_a-hlix_arch_N"/>
</dbReference>
<dbReference type="GO" id="GO:0008409">
    <property type="term" value="F:5'-3' exonuclease activity"/>
    <property type="evidence" value="ECO:0007669"/>
    <property type="project" value="InterPro"/>
</dbReference>
<keyword evidence="3" id="KW-0269">Exonuclease</keyword>
<dbReference type="SUPFAM" id="SSF47807">
    <property type="entry name" value="5' to 3' exonuclease, C-terminal subdomain"/>
    <property type="match status" value="1"/>
</dbReference>
<evidence type="ECO:0000256" key="4">
    <source>
        <dbReference type="ARBA" id="ARBA00023125"/>
    </source>
</evidence>
<dbReference type="InterPro" id="IPR029060">
    <property type="entry name" value="PIN-like_dom_sf"/>
</dbReference>
<dbReference type="CDD" id="cd09859">
    <property type="entry name" value="PIN_53EXO"/>
    <property type="match status" value="1"/>
</dbReference>
<sequence length="303" mass="32415">MLLDSASLYFRAFYGVPDTLKGPNGMPNNAIRGFCDMIARLIDTYEPDGLVACLDYDWRPAFRVEAIPSYKTHRVAEEGSVEEDVPDELSPQVPVIMEVLEASGLCAVGADGFEADDVIGTLATILPGEVDVVTGDRDLFQVVDDARVVRVLYTARGLGNMALVDNAWLVDKYGVRADQYADFAALRGDSSDGLPGVKGIGEKSAAVLLAHYGDLGALRAAAADPGDAGPLKPAQRRNIIAASDYLDVAPRVVLVRRDIPISIDPALPTAPVDAERLGSLAAEWGFESSLRRMEKAIAARAAR</sequence>
<dbReference type="FunCoup" id="A0A7L4YUJ4">
    <property type="interactions" value="6"/>
</dbReference>
<keyword evidence="8" id="KW-0255">Endonuclease</keyword>
<dbReference type="RefSeq" id="WP_159547667.1">
    <property type="nucleotide sequence ID" value="NZ_CP047156.1"/>
</dbReference>
<dbReference type="KEGG" id="eke:EK0264_18380"/>
<evidence type="ECO:0000256" key="1">
    <source>
        <dbReference type="ARBA" id="ARBA00022722"/>
    </source>
</evidence>
<keyword evidence="4" id="KW-0238">DNA-binding</keyword>
<dbReference type="SMART" id="SM00279">
    <property type="entry name" value="HhH2"/>
    <property type="match status" value="1"/>
</dbReference>
<proteinExistence type="predicted"/>
<evidence type="ECO:0000256" key="2">
    <source>
        <dbReference type="ARBA" id="ARBA00022801"/>
    </source>
</evidence>
<accession>A0A7L4YUJ4</accession>
<dbReference type="AlphaFoldDB" id="A0A7L4YUJ4"/>
<dbReference type="Proteomes" id="UP000463857">
    <property type="component" value="Chromosome"/>
</dbReference>
<dbReference type="SMART" id="SM00475">
    <property type="entry name" value="53EXOc"/>
    <property type="match status" value="1"/>
</dbReference>
<dbReference type="GO" id="GO:0003677">
    <property type="term" value="F:DNA binding"/>
    <property type="evidence" value="ECO:0007669"/>
    <property type="project" value="UniProtKB-KW"/>
</dbReference>
<evidence type="ECO:0000313" key="8">
    <source>
        <dbReference type="EMBL" id="QHC02553.1"/>
    </source>
</evidence>
<dbReference type="PANTHER" id="PTHR42646">
    <property type="entry name" value="FLAP ENDONUCLEASE XNI"/>
    <property type="match status" value="1"/>
</dbReference>
<evidence type="ECO:0000259" key="7">
    <source>
        <dbReference type="SMART" id="SM00475"/>
    </source>
</evidence>
<dbReference type="PANTHER" id="PTHR42646:SF2">
    <property type="entry name" value="5'-3' EXONUCLEASE FAMILY PROTEIN"/>
    <property type="match status" value="1"/>
</dbReference>
<evidence type="ECO:0000313" key="9">
    <source>
        <dbReference type="Proteomes" id="UP000463857"/>
    </source>
</evidence>
<organism evidence="8 9">
    <name type="scientific">Epidermidibacterium keratini</name>
    <dbReference type="NCBI Taxonomy" id="1891644"/>
    <lineage>
        <taxon>Bacteria</taxon>
        <taxon>Bacillati</taxon>
        <taxon>Actinomycetota</taxon>
        <taxon>Actinomycetes</taxon>
        <taxon>Sporichthyales</taxon>
        <taxon>Sporichthyaceae</taxon>
        <taxon>Epidermidibacterium</taxon>
    </lineage>
</organism>
<dbReference type="InterPro" id="IPR038969">
    <property type="entry name" value="FEN"/>
</dbReference>
<dbReference type="InterPro" id="IPR008918">
    <property type="entry name" value="HhH2"/>
</dbReference>
<dbReference type="Gene3D" id="1.10.150.20">
    <property type="entry name" value="5' to 3' exonuclease, C-terminal subdomain"/>
    <property type="match status" value="1"/>
</dbReference>
<dbReference type="InterPro" id="IPR036279">
    <property type="entry name" value="5-3_exonuclease_C_sf"/>
</dbReference>
<dbReference type="InParanoid" id="A0A7L4YUJ4"/>